<dbReference type="AlphaFoldDB" id="A0A0E9TB79"/>
<evidence type="ECO:0000313" key="1">
    <source>
        <dbReference type="EMBL" id="JAH49968.1"/>
    </source>
</evidence>
<sequence>MSKQTFVCGAVFSCGSISAKFAFPSSLLAALSTATFIHSNIQE</sequence>
<reference evidence="1" key="1">
    <citation type="submission" date="2014-11" db="EMBL/GenBank/DDBJ databases">
        <authorList>
            <person name="Amaro Gonzalez C."/>
        </authorList>
    </citation>
    <scope>NUCLEOTIDE SEQUENCE</scope>
</reference>
<protein>
    <submittedName>
        <fullName evidence="1">Uncharacterized protein</fullName>
    </submittedName>
</protein>
<dbReference type="EMBL" id="GBXM01058609">
    <property type="protein sequence ID" value="JAH49968.1"/>
    <property type="molecule type" value="Transcribed_RNA"/>
</dbReference>
<accession>A0A0E9TB79</accession>
<reference evidence="1" key="2">
    <citation type="journal article" date="2015" name="Fish Shellfish Immunol.">
        <title>Early steps in the European eel (Anguilla anguilla)-Vibrio vulnificus interaction in the gills: Role of the RtxA13 toxin.</title>
        <authorList>
            <person name="Callol A."/>
            <person name="Pajuelo D."/>
            <person name="Ebbesson L."/>
            <person name="Teles M."/>
            <person name="MacKenzie S."/>
            <person name="Amaro C."/>
        </authorList>
    </citation>
    <scope>NUCLEOTIDE SEQUENCE</scope>
</reference>
<proteinExistence type="predicted"/>
<organism evidence="1">
    <name type="scientific">Anguilla anguilla</name>
    <name type="common">European freshwater eel</name>
    <name type="synonym">Muraena anguilla</name>
    <dbReference type="NCBI Taxonomy" id="7936"/>
    <lineage>
        <taxon>Eukaryota</taxon>
        <taxon>Metazoa</taxon>
        <taxon>Chordata</taxon>
        <taxon>Craniata</taxon>
        <taxon>Vertebrata</taxon>
        <taxon>Euteleostomi</taxon>
        <taxon>Actinopterygii</taxon>
        <taxon>Neopterygii</taxon>
        <taxon>Teleostei</taxon>
        <taxon>Anguilliformes</taxon>
        <taxon>Anguillidae</taxon>
        <taxon>Anguilla</taxon>
    </lineage>
</organism>
<name>A0A0E9TB79_ANGAN</name>